<comment type="caution">
    <text evidence="1">The sequence shown here is derived from an EMBL/GenBank/DDBJ whole genome shotgun (WGS) entry which is preliminary data.</text>
</comment>
<keyword evidence="2" id="KW-1185">Reference proteome</keyword>
<organism evidence="1 2">
    <name type="scientific">Persea americana</name>
    <name type="common">Avocado</name>
    <dbReference type="NCBI Taxonomy" id="3435"/>
    <lineage>
        <taxon>Eukaryota</taxon>
        <taxon>Viridiplantae</taxon>
        <taxon>Streptophyta</taxon>
        <taxon>Embryophyta</taxon>
        <taxon>Tracheophyta</taxon>
        <taxon>Spermatophyta</taxon>
        <taxon>Magnoliopsida</taxon>
        <taxon>Magnoliidae</taxon>
        <taxon>Laurales</taxon>
        <taxon>Lauraceae</taxon>
        <taxon>Persea</taxon>
    </lineage>
</organism>
<evidence type="ECO:0000313" key="1">
    <source>
        <dbReference type="EMBL" id="KAJ8635680.1"/>
    </source>
</evidence>
<reference evidence="1 2" key="1">
    <citation type="journal article" date="2022" name="Hortic Res">
        <title>A haplotype resolved chromosomal level avocado genome allows analysis of novel avocado genes.</title>
        <authorList>
            <person name="Nath O."/>
            <person name="Fletcher S.J."/>
            <person name="Hayward A."/>
            <person name="Shaw L.M."/>
            <person name="Masouleh A.K."/>
            <person name="Furtado A."/>
            <person name="Henry R.J."/>
            <person name="Mitter N."/>
        </authorList>
    </citation>
    <scope>NUCLEOTIDE SEQUENCE [LARGE SCALE GENOMIC DNA]</scope>
    <source>
        <strain evidence="2">cv. Hass</strain>
    </source>
</reference>
<protein>
    <submittedName>
        <fullName evidence="1">Uncharacterized protein</fullName>
    </submittedName>
</protein>
<gene>
    <name evidence="1" type="ORF">MRB53_009947</name>
</gene>
<evidence type="ECO:0000313" key="2">
    <source>
        <dbReference type="Proteomes" id="UP001234297"/>
    </source>
</evidence>
<dbReference type="EMBL" id="CM056811">
    <property type="protein sequence ID" value="KAJ8635680.1"/>
    <property type="molecule type" value="Genomic_DNA"/>
</dbReference>
<sequence length="151" mass="16443">MAARGFGDGSSLLLRQRARLQWRRQCNRNPDFCFFSGLQSAMAHKRSEPISFLQHEIRTLPVAFSGLLLGEDDRARTSTPVVQQQAKPKSGSVSTSGLPCDRLIFCKIHDSIPQSVISLVQRADSPPGADDAIAKSCLISQLVSTCCKLAA</sequence>
<dbReference type="Proteomes" id="UP001234297">
    <property type="component" value="Chromosome 3"/>
</dbReference>
<accession>A0ACC2LQN7</accession>
<name>A0ACC2LQN7_PERAE</name>
<proteinExistence type="predicted"/>